<dbReference type="EMBL" id="JAUSTB010000005">
    <property type="protein sequence ID" value="MDQ0146148.1"/>
    <property type="molecule type" value="Genomic_DNA"/>
</dbReference>
<keyword evidence="2 6" id="KW-0238">DNA-binding</keyword>
<evidence type="ECO:0000313" key="7">
    <source>
        <dbReference type="Proteomes" id="UP001239267"/>
    </source>
</evidence>
<organism evidence="6 7">
    <name type="scientific">Pseudarthrobacter niigatensis</name>
    <dbReference type="NCBI Taxonomy" id="369935"/>
    <lineage>
        <taxon>Bacteria</taxon>
        <taxon>Bacillati</taxon>
        <taxon>Actinomycetota</taxon>
        <taxon>Actinomycetes</taxon>
        <taxon>Micrococcales</taxon>
        <taxon>Micrococcaceae</taxon>
        <taxon>Pseudarthrobacter</taxon>
    </lineage>
</organism>
<dbReference type="AlphaFoldDB" id="A0AAJ1SX82"/>
<proteinExistence type="predicted"/>
<feature type="region of interest" description="Disordered" evidence="4">
    <location>
        <begin position="1"/>
        <end position="23"/>
    </location>
</feature>
<accession>A0AAJ1SX82</accession>
<dbReference type="GO" id="GO:0003677">
    <property type="term" value="F:DNA binding"/>
    <property type="evidence" value="ECO:0007669"/>
    <property type="project" value="UniProtKB-KW"/>
</dbReference>
<dbReference type="RefSeq" id="WP_307359594.1">
    <property type="nucleotide sequence ID" value="NZ_JAUSTB010000005.1"/>
</dbReference>
<dbReference type="Gene3D" id="1.10.10.10">
    <property type="entry name" value="Winged helix-like DNA-binding domain superfamily/Winged helix DNA-binding domain"/>
    <property type="match status" value="1"/>
</dbReference>
<sequence length="695" mass="72665">MDGNLQRAERPVPLHTAPDHQGHPPHVAELMAKQLKGANAALRELLLALSVGFALPGPLPADLQHKLMSGTVEDLDSLVDRAEAAGLLTPDGTVVGTAQHALLSAAPTAKVHALQRELVTVFASAGQPLGNLARELARGGLADPRVAAELEQAADALLETDPRLASQLYEEALLAGSDPLALAARRAQAAAGDGELDAAARIIDALLVSPDPPDVRRGADVAAAVWAQRGMLARGADVYSWLGPGRVGPSAPLAAVAMIGAGDRAAAEAFFQPEAPAASPTLLAAALVQTGQGILASLGDKPHQGIPILIHASDMLNSAGTTLPLPETPAALAALLALHSGEPHLAETVCRAAAAAGQGGHTAQPRLLLLQAWAAMMQDKPEDARLAATEAAKANHWPLVPRDEFMSAALEVGLARRNGDVPELIRAWERAREAMLHTSVDLYNLLPWGELLIAAARLRETRRVAQYLEDAWKLLGRLGGPALWAVPLHWSAVQAALLSESPADLAPHATALARASAHSQLAAVLATAGKAWVSVLAGRFRTAEVEGAARLLGAVGMPWEGARLAGHAAARAEERRDMMRLLSCARDLHPQGSPAGGASGAAEVQAGTGADNGGKGAQPDASGLSEREKEVARLVLEGKTYREIGEAIYISPRTAEHHIARIRRRLGAENRSDLLARLRLSLGVEHSQQLNPQQE</sequence>
<name>A0AAJ1SX82_9MICC</name>
<comment type="caution">
    <text evidence="6">The sequence shown here is derived from an EMBL/GenBank/DDBJ whole genome shotgun (WGS) entry which is preliminary data.</text>
</comment>
<feature type="compositionally biased region" description="Basic and acidic residues" evidence="4">
    <location>
        <begin position="7"/>
        <end position="22"/>
    </location>
</feature>
<evidence type="ECO:0000256" key="4">
    <source>
        <dbReference type="SAM" id="MobiDB-lite"/>
    </source>
</evidence>
<evidence type="ECO:0000256" key="3">
    <source>
        <dbReference type="ARBA" id="ARBA00023163"/>
    </source>
</evidence>
<dbReference type="SUPFAM" id="SSF46894">
    <property type="entry name" value="C-terminal effector domain of the bipartite response regulators"/>
    <property type="match status" value="1"/>
</dbReference>
<dbReference type="Pfam" id="PF00196">
    <property type="entry name" value="GerE"/>
    <property type="match status" value="1"/>
</dbReference>
<dbReference type="InterPro" id="IPR036388">
    <property type="entry name" value="WH-like_DNA-bd_sf"/>
</dbReference>
<dbReference type="InterPro" id="IPR016032">
    <property type="entry name" value="Sig_transdc_resp-reg_C-effctor"/>
</dbReference>
<keyword evidence="1" id="KW-0805">Transcription regulation</keyword>
<feature type="domain" description="HTH luxR-type" evidence="5">
    <location>
        <begin position="617"/>
        <end position="682"/>
    </location>
</feature>
<dbReference type="PANTHER" id="PTHR44688">
    <property type="entry name" value="DNA-BINDING TRANSCRIPTIONAL ACTIVATOR DEVR_DOSR"/>
    <property type="match status" value="1"/>
</dbReference>
<gene>
    <name evidence="6" type="ORF">J2T23_002041</name>
</gene>
<dbReference type="PANTHER" id="PTHR44688:SF16">
    <property type="entry name" value="DNA-BINDING TRANSCRIPTIONAL ACTIVATOR DEVR_DOSR"/>
    <property type="match status" value="1"/>
</dbReference>
<dbReference type="CDD" id="cd06170">
    <property type="entry name" value="LuxR_C_like"/>
    <property type="match status" value="1"/>
</dbReference>
<dbReference type="InterPro" id="IPR000792">
    <property type="entry name" value="Tscrpt_reg_LuxR_C"/>
</dbReference>
<dbReference type="PRINTS" id="PR00038">
    <property type="entry name" value="HTHLUXR"/>
</dbReference>
<dbReference type="SMART" id="SM00421">
    <property type="entry name" value="HTH_LUXR"/>
    <property type="match status" value="1"/>
</dbReference>
<dbReference type="GO" id="GO:0006355">
    <property type="term" value="P:regulation of DNA-templated transcription"/>
    <property type="evidence" value="ECO:0007669"/>
    <property type="project" value="InterPro"/>
</dbReference>
<evidence type="ECO:0000256" key="2">
    <source>
        <dbReference type="ARBA" id="ARBA00023125"/>
    </source>
</evidence>
<feature type="region of interest" description="Disordered" evidence="4">
    <location>
        <begin position="589"/>
        <end position="628"/>
    </location>
</feature>
<evidence type="ECO:0000256" key="1">
    <source>
        <dbReference type="ARBA" id="ARBA00023015"/>
    </source>
</evidence>
<keyword evidence="7" id="KW-1185">Reference proteome</keyword>
<dbReference type="PROSITE" id="PS50043">
    <property type="entry name" value="HTH_LUXR_2"/>
    <property type="match status" value="1"/>
</dbReference>
<evidence type="ECO:0000259" key="5">
    <source>
        <dbReference type="PROSITE" id="PS50043"/>
    </source>
</evidence>
<keyword evidence="3" id="KW-0804">Transcription</keyword>
<reference evidence="6 7" key="1">
    <citation type="submission" date="2023-07" db="EMBL/GenBank/DDBJ databases">
        <title>Sorghum-associated microbial communities from plants grown in Nebraska, USA.</title>
        <authorList>
            <person name="Schachtman D."/>
        </authorList>
    </citation>
    <scope>NUCLEOTIDE SEQUENCE [LARGE SCALE GENOMIC DNA]</scope>
    <source>
        <strain evidence="6 7">DS1001</strain>
    </source>
</reference>
<dbReference type="Proteomes" id="UP001239267">
    <property type="component" value="Unassembled WGS sequence"/>
</dbReference>
<protein>
    <submittedName>
        <fullName evidence="6">DNA-binding CsgD family transcriptional regulator</fullName>
    </submittedName>
</protein>
<evidence type="ECO:0000313" key="6">
    <source>
        <dbReference type="EMBL" id="MDQ0146148.1"/>
    </source>
</evidence>